<feature type="domain" description="Type I restriction modification DNA specificity" evidence="10">
    <location>
        <begin position="307"/>
        <end position="476"/>
    </location>
</feature>
<keyword evidence="4" id="KW-0808">Transferase</keyword>
<proteinExistence type="inferred from homology"/>
<dbReference type="SUPFAM" id="SSF116734">
    <property type="entry name" value="DNA methylase specificity domain"/>
    <property type="match status" value="1"/>
</dbReference>
<dbReference type="GO" id="GO:0008168">
    <property type="term" value="F:methyltransferase activity"/>
    <property type="evidence" value="ECO:0007669"/>
    <property type="project" value="UniProtKB-KW"/>
</dbReference>
<dbReference type="Pfam" id="PF02384">
    <property type="entry name" value="N6_Mtase"/>
    <property type="match status" value="1"/>
</dbReference>
<accession>A0ABW1RNP7</accession>
<dbReference type="PANTHER" id="PTHR42933">
    <property type="entry name" value="SLR6095 PROTEIN"/>
    <property type="match status" value="1"/>
</dbReference>
<evidence type="ECO:0000256" key="8">
    <source>
        <dbReference type="ARBA" id="ARBA00047942"/>
    </source>
</evidence>
<evidence type="ECO:0000256" key="9">
    <source>
        <dbReference type="SAM" id="Coils"/>
    </source>
</evidence>
<feature type="domain" description="DNA methylase adenine-specific" evidence="11">
    <location>
        <begin position="83"/>
        <end position="288"/>
    </location>
</feature>
<dbReference type="InterPro" id="IPR029063">
    <property type="entry name" value="SAM-dependent_MTases_sf"/>
</dbReference>
<evidence type="ECO:0000313" key="13">
    <source>
        <dbReference type="Proteomes" id="UP001596288"/>
    </source>
</evidence>
<dbReference type="PANTHER" id="PTHR42933:SF3">
    <property type="entry name" value="TYPE I RESTRICTION ENZYME MJAVIII METHYLASE SUBUNIT"/>
    <property type="match status" value="1"/>
</dbReference>
<evidence type="ECO:0000256" key="1">
    <source>
        <dbReference type="ARBA" id="ARBA00010923"/>
    </source>
</evidence>
<dbReference type="Proteomes" id="UP001596288">
    <property type="component" value="Unassembled WGS sequence"/>
</dbReference>
<gene>
    <name evidence="12" type="ORF">ACFQAV_05220</name>
</gene>
<feature type="coiled-coil region" evidence="9">
    <location>
        <begin position="464"/>
        <end position="491"/>
    </location>
</feature>
<name>A0ABW1RNP7_9LACO</name>
<keyword evidence="13" id="KW-1185">Reference proteome</keyword>
<comment type="catalytic activity">
    <reaction evidence="8">
        <text>a 2'-deoxyadenosine in DNA + S-adenosyl-L-methionine = an N(6)-methyl-2'-deoxyadenosine in DNA + S-adenosyl-L-homocysteine + H(+)</text>
        <dbReference type="Rhea" id="RHEA:15197"/>
        <dbReference type="Rhea" id="RHEA-COMP:12418"/>
        <dbReference type="Rhea" id="RHEA-COMP:12419"/>
        <dbReference type="ChEBI" id="CHEBI:15378"/>
        <dbReference type="ChEBI" id="CHEBI:57856"/>
        <dbReference type="ChEBI" id="CHEBI:59789"/>
        <dbReference type="ChEBI" id="CHEBI:90615"/>
        <dbReference type="ChEBI" id="CHEBI:90616"/>
        <dbReference type="EC" id="2.1.1.72"/>
    </reaction>
</comment>
<organism evidence="12 13">
    <name type="scientific">Companilactobacillus huachuanensis</name>
    <dbReference type="NCBI Taxonomy" id="2559914"/>
    <lineage>
        <taxon>Bacteria</taxon>
        <taxon>Bacillati</taxon>
        <taxon>Bacillota</taxon>
        <taxon>Bacilli</taxon>
        <taxon>Lactobacillales</taxon>
        <taxon>Lactobacillaceae</taxon>
        <taxon>Companilactobacillus</taxon>
    </lineage>
</organism>
<dbReference type="InterPro" id="IPR003356">
    <property type="entry name" value="DNA_methylase_A-5"/>
</dbReference>
<evidence type="ECO:0000256" key="7">
    <source>
        <dbReference type="ARBA" id="ARBA00023125"/>
    </source>
</evidence>
<evidence type="ECO:0000256" key="4">
    <source>
        <dbReference type="ARBA" id="ARBA00022679"/>
    </source>
</evidence>
<dbReference type="InterPro" id="IPR051537">
    <property type="entry name" value="DNA_Adenine_Mtase"/>
</dbReference>
<evidence type="ECO:0000259" key="11">
    <source>
        <dbReference type="Pfam" id="PF02384"/>
    </source>
</evidence>
<evidence type="ECO:0000256" key="2">
    <source>
        <dbReference type="ARBA" id="ARBA00011900"/>
    </source>
</evidence>
<evidence type="ECO:0000259" key="10">
    <source>
        <dbReference type="Pfam" id="PF01420"/>
    </source>
</evidence>
<comment type="caution">
    <text evidence="12">The sequence shown here is derived from an EMBL/GenBank/DDBJ whole genome shotgun (WGS) entry which is preliminary data.</text>
</comment>
<dbReference type="Gene3D" id="3.90.220.20">
    <property type="entry name" value="DNA methylase specificity domains"/>
    <property type="match status" value="1"/>
</dbReference>
<evidence type="ECO:0000256" key="5">
    <source>
        <dbReference type="ARBA" id="ARBA00022691"/>
    </source>
</evidence>
<sequence length="505" mass="57747">MGSRVRNQFRNNPLNSKFSFENLLVSLADIKSCDKILDPTFGFSELIFKILLNNKEQKITAEFIDERFVAMGYIAALGLGATHTKLYTGEVLDEPMYVQDGKLEQFDKVITMPPIGQKLEYTDNVLDDKYNRFPFGIPSRKSGDWAFVSNAIAALNHNLGSKAVVVVRDGALFRGGMDSNIRQKMVDYDLIESIISLPVGAVEDAAISVSIIILTMNKPEKMRGKIQFINIDREMLSTKSLRSIEFTDEEIEQITKWYHDKKDVEGISKIVSNDHIKDTQLQVKRYVYSTLYRVNGRDVQFHSENLKDMKKVPLSEVVDITRGFNLTAKDETTDGMYQIIKITDIKDKINYHDLTYFNLSGNADVNRYLVQKNDIIMAIRGNINKIKWIDETVYNVAINSNLVRLRLKNDKYDPLWLRLYLNSPLVQILLGKSSVGSTITQIPIRDLEKLPVPVLCINAQRKMASDFMEKNDEINKAMNKLELERQEIGKKLYDEMNITGAIELL</sequence>
<dbReference type="InterPro" id="IPR000055">
    <property type="entry name" value="Restrct_endonuc_typeI_TRD"/>
</dbReference>
<dbReference type="Pfam" id="PF01420">
    <property type="entry name" value="Methylase_S"/>
    <property type="match status" value="1"/>
</dbReference>
<evidence type="ECO:0000256" key="3">
    <source>
        <dbReference type="ARBA" id="ARBA00022603"/>
    </source>
</evidence>
<evidence type="ECO:0000313" key="12">
    <source>
        <dbReference type="EMBL" id="MFC6176228.1"/>
    </source>
</evidence>
<dbReference type="SUPFAM" id="SSF53335">
    <property type="entry name" value="S-adenosyl-L-methionine-dependent methyltransferases"/>
    <property type="match status" value="1"/>
</dbReference>
<dbReference type="Gene3D" id="3.40.50.150">
    <property type="entry name" value="Vaccinia Virus protein VP39"/>
    <property type="match status" value="1"/>
</dbReference>
<keyword evidence="3 12" id="KW-0489">Methyltransferase</keyword>
<reference evidence="13" key="1">
    <citation type="journal article" date="2019" name="Int. J. Syst. Evol. Microbiol.">
        <title>The Global Catalogue of Microorganisms (GCM) 10K type strain sequencing project: providing services to taxonomists for standard genome sequencing and annotation.</title>
        <authorList>
            <consortium name="The Broad Institute Genomics Platform"/>
            <consortium name="The Broad Institute Genome Sequencing Center for Infectious Disease"/>
            <person name="Wu L."/>
            <person name="Ma J."/>
        </authorList>
    </citation>
    <scope>NUCLEOTIDE SEQUENCE [LARGE SCALE GENOMIC DNA]</scope>
    <source>
        <strain evidence="13">CCM 8927</strain>
    </source>
</reference>
<evidence type="ECO:0000256" key="6">
    <source>
        <dbReference type="ARBA" id="ARBA00022747"/>
    </source>
</evidence>
<dbReference type="CDD" id="cd16961">
    <property type="entry name" value="RMtype1_S_TRD-CR_like"/>
    <property type="match status" value="1"/>
</dbReference>
<keyword evidence="9" id="KW-0175">Coiled coil</keyword>
<comment type="similarity">
    <text evidence="1">Belongs to the type-I restriction system S methylase family.</text>
</comment>
<keyword evidence="7" id="KW-0238">DNA-binding</keyword>
<keyword evidence="6" id="KW-0680">Restriction system</keyword>
<dbReference type="GO" id="GO:0032259">
    <property type="term" value="P:methylation"/>
    <property type="evidence" value="ECO:0007669"/>
    <property type="project" value="UniProtKB-KW"/>
</dbReference>
<dbReference type="InterPro" id="IPR044946">
    <property type="entry name" value="Restrct_endonuc_typeI_TRD_sf"/>
</dbReference>
<dbReference type="EC" id="2.1.1.72" evidence="2"/>
<dbReference type="EMBL" id="JBHSSF010000012">
    <property type="protein sequence ID" value="MFC6176228.1"/>
    <property type="molecule type" value="Genomic_DNA"/>
</dbReference>
<keyword evidence="5" id="KW-0949">S-adenosyl-L-methionine</keyword>
<protein>
    <recommendedName>
        <fullName evidence="2">site-specific DNA-methyltransferase (adenine-specific)</fullName>
        <ecNumber evidence="2">2.1.1.72</ecNumber>
    </recommendedName>
</protein>